<dbReference type="GO" id="GO:0016020">
    <property type="term" value="C:membrane"/>
    <property type="evidence" value="ECO:0007669"/>
    <property type="project" value="UniProtKB-SubCell"/>
</dbReference>
<dbReference type="InterPro" id="IPR002213">
    <property type="entry name" value="UDP_glucos_trans"/>
</dbReference>
<dbReference type="AlphaFoldDB" id="A0A9J7DRS9"/>
<comment type="subcellular location">
    <subcellularLocation>
        <location evidence="5">Membrane</location>
        <topology evidence="5">Single-pass membrane protein</topology>
    </subcellularLocation>
</comment>
<dbReference type="FunFam" id="3.40.50.2000:FF:000050">
    <property type="entry name" value="UDP-glucuronosyltransferase"/>
    <property type="match status" value="1"/>
</dbReference>
<name>A0A9J7DRS9_SPOLT</name>
<dbReference type="Pfam" id="PF00201">
    <property type="entry name" value="UDPGT"/>
    <property type="match status" value="1"/>
</dbReference>
<dbReference type="PANTHER" id="PTHR48043:SF145">
    <property type="entry name" value="FI06409P-RELATED"/>
    <property type="match status" value="1"/>
</dbReference>
<dbReference type="PROSITE" id="PS00375">
    <property type="entry name" value="UDPGT"/>
    <property type="match status" value="1"/>
</dbReference>
<evidence type="ECO:0000256" key="5">
    <source>
        <dbReference type="RuleBase" id="RU362059"/>
    </source>
</evidence>
<dbReference type="RefSeq" id="XP_022814629.1">
    <property type="nucleotide sequence ID" value="XM_022958861.1"/>
</dbReference>
<sequence>MYLFSSFAILFAILPTQDVQCANILAILPHVGKSHFLVFEPLMKELARRGHHVTVASFFPQSEPLANYTDISLEEIAEVRKERINLQVFDNPNKIINGLGLQNFMTQILAFQPLSDLALKVCSGLVNFPPLAEALQKNYDVVLVENFNSDCALGLLHVYGVNAPIISLVSGPLLQWSYSRIGLPDNPSYVPTITSRTSTIATFLERLENTALNLYFKLWFRYAIQVKERAIIERRFWTKIPDLDVLARNVSMILVNTFHSLNGVRPLLPGLVEVGGMHIPRGRQEERAAIPQYIERFLNESEHGVVLFSWGSLIKTATIPKYKEEIIVNALSKLKQRVIWKYENSNEEGTLSGNILKVKWIPQYELLQHEKVIAFIAHGGLLGMTEAISAGKPMLIVPFYGDQMVNGAAATTIGLGKAISYADMSEKSLLEGLQSVLSPEMRMSARRASKIWQDRIADPLDTAVYWVERVIRWGHQDPLHSTSKDMGFIEYNLLDVAAVILLSFVFLILVLRIVLNQILRLFGAGTSKKEKLH</sequence>
<organism evidence="6 7">
    <name type="scientific">Spodoptera litura</name>
    <name type="common">Asian cotton leafworm</name>
    <dbReference type="NCBI Taxonomy" id="69820"/>
    <lineage>
        <taxon>Eukaryota</taxon>
        <taxon>Metazoa</taxon>
        <taxon>Ecdysozoa</taxon>
        <taxon>Arthropoda</taxon>
        <taxon>Hexapoda</taxon>
        <taxon>Insecta</taxon>
        <taxon>Pterygota</taxon>
        <taxon>Neoptera</taxon>
        <taxon>Endopterygota</taxon>
        <taxon>Lepidoptera</taxon>
        <taxon>Glossata</taxon>
        <taxon>Ditrysia</taxon>
        <taxon>Noctuoidea</taxon>
        <taxon>Noctuidae</taxon>
        <taxon>Amphipyrinae</taxon>
        <taxon>Spodoptera</taxon>
    </lineage>
</organism>
<evidence type="ECO:0000256" key="4">
    <source>
        <dbReference type="RuleBase" id="RU003718"/>
    </source>
</evidence>
<reference evidence="7" key="1">
    <citation type="submission" date="2025-08" db="UniProtKB">
        <authorList>
            <consortium name="RefSeq"/>
        </authorList>
    </citation>
    <scope>IDENTIFICATION</scope>
    <source>
        <strain evidence="7">Ishihara</strain>
        <tissue evidence="7">Whole body</tissue>
    </source>
</reference>
<dbReference type="GeneID" id="111348294"/>
<dbReference type="SUPFAM" id="SSF53756">
    <property type="entry name" value="UDP-Glycosyltransferase/glycogen phosphorylase"/>
    <property type="match status" value="1"/>
</dbReference>
<keyword evidence="3 4" id="KW-0808">Transferase</keyword>
<dbReference type="InterPro" id="IPR050271">
    <property type="entry name" value="UDP-glycosyltransferase"/>
</dbReference>
<evidence type="ECO:0000256" key="3">
    <source>
        <dbReference type="ARBA" id="ARBA00022679"/>
    </source>
</evidence>
<dbReference type="OrthoDB" id="5835829at2759"/>
<feature type="signal peptide" evidence="5">
    <location>
        <begin position="1"/>
        <end position="21"/>
    </location>
</feature>
<protein>
    <recommendedName>
        <fullName evidence="5">UDP-glucuronosyltransferase</fullName>
        <ecNumber evidence="5">2.4.1.17</ecNumber>
    </recommendedName>
</protein>
<evidence type="ECO:0000256" key="2">
    <source>
        <dbReference type="ARBA" id="ARBA00022676"/>
    </source>
</evidence>
<dbReference type="CDD" id="cd03784">
    <property type="entry name" value="GT1_Gtf-like"/>
    <property type="match status" value="1"/>
</dbReference>
<keyword evidence="5" id="KW-1133">Transmembrane helix</keyword>
<feature type="transmembrane region" description="Helical" evidence="5">
    <location>
        <begin position="493"/>
        <end position="515"/>
    </location>
</feature>
<dbReference type="EC" id="2.4.1.17" evidence="5"/>
<evidence type="ECO:0000256" key="1">
    <source>
        <dbReference type="ARBA" id="ARBA00009995"/>
    </source>
</evidence>
<keyword evidence="5" id="KW-0732">Signal</keyword>
<proteinExistence type="inferred from homology"/>
<evidence type="ECO:0000313" key="6">
    <source>
        <dbReference type="Proteomes" id="UP000301870"/>
    </source>
</evidence>
<dbReference type="Proteomes" id="UP000301870">
    <property type="component" value="Chromosome 7"/>
</dbReference>
<feature type="chain" id="PRO_5039961578" description="UDP-glucuronosyltransferase" evidence="5">
    <location>
        <begin position="22"/>
        <end position="533"/>
    </location>
</feature>
<keyword evidence="2 4" id="KW-0328">Glycosyltransferase</keyword>
<keyword evidence="5" id="KW-0812">Transmembrane</keyword>
<dbReference type="InterPro" id="IPR035595">
    <property type="entry name" value="UDP_glycos_trans_CS"/>
</dbReference>
<comment type="similarity">
    <text evidence="1 4">Belongs to the UDP-glycosyltransferase family.</text>
</comment>
<dbReference type="PANTHER" id="PTHR48043">
    <property type="entry name" value="EG:EG0003.4 PROTEIN-RELATED"/>
    <property type="match status" value="1"/>
</dbReference>
<comment type="catalytic activity">
    <reaction evidence="5">
        <text>glucuronate acceptor + UDP-alpha-D-glucuronate = acceptor beta-D-glucuronoside + UDP + H(+)</text>
        <dbReference type="Rhea" id="RHEA:21032"/>
        <dbReference type="ChEBI" id="CHEBI:15378"/>
        <dbReference type="ChEBI" id="CHEBI:58052"/>
        <dbReference type="ChEBI" id="CHEBI:58223"/>
        <dbReference type="ChEBI" id="CHEBI:132367"/>
        <dbReference type="ChEBI" id="CHEBI:132368"/>
        <dbReference type="EC" id="2.4.1.17"/>
    </reaction>
</comment>
<gene>
    <name evidence="7" type="primary">LOC111348294</name>
</gene>
<dbReference type="KEGG" id="sliu:111348294"/>
<evidence type="ECO:0000313" key="7">
    <source>
        <dbReference type="RefSeq" id="XP_022814629.1"/>
    </source>
</evidence>
<dbReference type="Gene3D" id="3.40.50.2000">
    <property type="entry name" value="Glycogen Phosphorylase B"/>
    <property type="match status" value="2"/>
</dbReference>
<keyword evidence="5" id="KW-0472">Membrane</keyword>
<dbReference type="CTD" id="100862821"/>
<dbReference type="GO" id="GO:0015020">
    <property type="term" value="F:glucuronosyltransferase activity"/>
    <property type="evidence" value="ECO:0007669"/>
    <property type="project" value="UniProtKB-EC"/>
</dbReference>
<keyword evidence="6" id="KW-1185">Reference proteome</keyword>
<accession>A0A9J7DRS9</accession>